<dbReference type="SUPFAM" id="SSF48452">
    <property type="entry name" value="TPR-like"/>
    <property type="match status" value="1"/>
</dbReference>
<sequence>MKREITKLVADGLYEQALSLYSRFHARSFRAGKFTFPALLKACAKLNLPSQGQILHAHLLKTGFHDHVHTATALVDMYAKLHFLENAVQLFDEIPEPNIALVNVMVSGFSLNGRYEEAFRVFREVGVGRLRPDSVSIASLLSVCRDVREGCQVHCWGAKIGVEVDVYVGTSLVTMYSKCKELVMASKAFEQIGDKSLVCYNALVSGLVLNGVPLLVLDVFREIIRSVVEPNFVTLVSVLSACSDSRYVHFGRQVHGFIVKIGMNFDTMVGTALLDMYSKCGCLHAAYDLFKELKGRRSLVTWNAIIAGMMLNGDTEIAIELFTQMIYEGLKPDSATWNSMICGFSQLGKETEAFILFRKMQSAGVAPNLKTVTSLLSACSGVLALRCGKEIHGHGIRTDISDDEFFATTLIDMYIKNGQSCNARRIFDKFELEPKDPAIWNAMISGYGRNGEHEAAFHIFGQMLDKNVKPNSATFNCILSVCSHSGQVDKGREMFRLMQLVYGLKPTTENLSCMVDLLGRSGHLDEAWKLLQDIPEPSKSMFSSLLGASKYHLEPKLGEDMAKRLLVLEPDNPTPYVILSNIYAGLGRWQDAKRVRQIIDQKKLKKFPAYSSVGLT</sequence>
<dbReference type="AlphaFoldDB" id="A0AAF0Y1J2"/>
<gene>
    <name evidence="4" type="ORF">DCAR_0936017</name>
</gene>
<feature type="repeat" description="PPR" evidence="3">
    <location>
        <begin position="471"/>
        <end position="506"/>
    </location>
</feature>
<comment type="similarity">
    <text evidence="2">Belongs to the PPR family. PCMP-E subfamily.</text>
</comment>
<keyword evidence="1" id="KW-0677">Repeat</keyword>
<dbReference type="FunFam" id="1.25.40.10:FF:000196">
    <property type="entry name" value="Pentatricopeptide repeat-containing protein At4g14850"/>
    <property type="match status" value="1"/>
</dbReference>
<dbReference type="InterPro" id="IPR046960">
    <property type="entry name" value="PPR_At4g14850-like_plant"/>
</dbReference>
<dbReference type="EMBL" id="CP093351">
    <property type="protein sequence ID" value="WOH16464.1"/>
    <property type="molecule type" value="Genomic_DNA"/>
</dbReference>
<dbReference type="FunFam" id="1.25.40.10:FF:000090">
    <property type="entry name" value="Pentatricopeptide repeat-containing protein, chloroplastic"/>
    <property type="match status" value="1"/>
</dbReference>
<evidence type="ECO:0000313" key="5">
    <source>
        <dbReference type="Proteomes" id="UP000077755"/>
    </source>
</evidence>
<evidence type="ECO:0000313" key="4">
    <source>
        <dbReference type="EMBL" id="WOH16464.1"/>
    </source>
</evidence>
<feature type="repeat" description="PPR" evidence="3">
    <location>
        <begin position="436"/>
        <end position="470"/>
    </location>
</feature>
<feature type="repeat" description="PPR" evidence="3">
    <location>
        <begin position="98"/>
        <end position="132"/>
    </location>
</feature>
<evidence type="ECO:0008006" key="6">
    <source>
        <dbReference type="Google" id="ProtNLM"/>
    </source>
</evidence>
<dbReference type="KEGG" id="dcr:108200643"/>
<dbReference type="Pfam" id="PF13041">
    <property type="entry name" value="PPR_2"/>
    <property type="match status" value="2"/>
</dbReference>
<dbReference type="InterPro" id="IPR011990">
    <property type="entry name" value="TPR-like_helical_dom_sf"/>
</dbReference>
<reference evidence="4" key="2">
    <citation type="submission" date="2022-03" db="EMBL/GenBank/DDBJ databases">
        <title>Draft title - Genomic analysis of global carrot germplasm unveils the trajectory of domestication and the origin of high carotenoid orange carrot.</title>
        <authorList>
            <person name="Iorizzo M."/>
            <person name="Ellison S."/>
            <person name="Senalik D."/>
            <person name="Macko-Podgorni A."/>
            <person name="Grzebelus D."/>
            <person name="Bostan H."/>
            <person name="Rolling W."/>
            <person name="Curaba J."/>
            <person name="Simon P."/>
        </authorList>
    </citation>
    <scope>NUCLEOTIDE SEQUENCE</scope>
    <source>
        <tissue evidence="4">Leaf</tissue>
    </source>
</reference>
<reference evidence="4" key="1">
    <citation type="journal article" date="2016" name="Nat. Genet.">
        <title>A high-quality carrot genome assembly provides new insights into carotenoid accumulation and asterid genome evolution.</title>
        <authorList>
            <person name="Iorizzo M."/>
            <person name="Ellison S."/>
            <person name="Senalik D."/>
            <person name="Zeng P."/>
            <person name="Satapoomin P."/>
            <person name="Huang J."/>
            <person name="Bowman M."/>
            <person name="Iovene M."/>
            <person name="Sanseverino W."/>
            <person name="Cavagnaro P."/>
            <person name="Yildiz M."/>
            <person name="Macko-Podgorni A."/>
            <person name="Moranska E."/>
            <person name="Grzebelus E."/>
            <person name="Grzebelus D."/>
            <person name="Ashrafi H."/>
            <person name="Zheng Z."/>
            <person name="Cheng S."/>
            <person name="Spooner D."/>
            <person name="Van Deynze A."/>
            <person name="Simon P."/>
        </authorList>
    </citation>
    <scope>NUCLEOTIDE SEQUENCE</scope>
    <source>
        <tissue evidence="4">Leaf</tissue>
    </source>
</reference>
<feature type="repeat" description="PPR" evidence="3">
    <location>
        <begin position="333"/>
        <end position="367"/>
    </location>
</feature>
<dbReference type="PROSITE" id="PS51375">
    <property type="entry name" value="PPR"/>
    <property type="match status" value="5"/>
</dbReference>
<name>A0AAF0Y1J2_DAUCS</name>
<dbReference type="GO" id="GO:0009451">
    <property type="term" value="P:RNA modification"/>
    <property type="evidence" value="ECO:0007669"/>
    <property type="project" value="InterPro"/>
</dbReference>
<dbReference type="InterPro" id="IPR046848">
    <property type="entry name" value="E_motif"/>
</dbReference>
<dbReference type="PANTHER" id="PTHR47926:SF424">
    <property type="entry name" value="PENTACOTRIPEPTIDE-REPEAT REGION OF PRORP DOMAIN-CONTAINING PROTEIN"/>
    <property type="match status" value="1"/>
</dbReference>
<dbReference type="Pfam" id="PF20431">
    <property type="entry name" value="E_motif"/>
    <property type="match status" value="1"/>
</dbReference>
<dbReference type="PANTHER" id="PTHR47926">
    <property type="entry name" value="PENTATRICOPEPTIDE REPEAT-CONTAINING PROTEIN"/>
    <property type="match status" value="1"/>
</dbReference>
<dbReference type="GO" id="GO:0003723">
    <property type="term" value="F:RNA binding"/>
    <property type="evidence" value="ECO:0007669"/>
    <property type="project" value="InterPro"/>
</dbReference>
<evidence type="ECO:0000256" key="1">
    <source>
        <dbReference type="ARBA" id="ARBA00022737"/>
    </source>
</evidence>
<accession>A0AAF0Y1J2</accession>
<dbReference type="Proteomes" id="UP000077755">
    <property type="component" value="Chromosome 9"/>
</dbReference>
<dbReference type="Pfam" id="PF01535">
    <property type="entry name" value="PPR"/>
    <property type="match status" value="5"/>
</dbReference>
<keyword evidence="5" id="KW-1185">Reference proteome</keyword>
<organism evidence="4 5">
    <name type="scientific">Daucus carota subsp. sativus</name>
    <name type="common">Carrot</name>
    <dbReference type="NCBI Taxonomy" id="79200"/>
    <lineage>
        <taxon>Eukaryota</taxon>
        <taxon>Viridiplantae</taxon>
        <taxon>Streptophyta</taxon>
        <taxon>Embryophyta</taxon>
        <taxon>Tracheophyta</taxon>
        <taxon>Spermatophyta</taxon>
        <taxon>Magnoliopsida</taxon>
        <taxon>eudicotyledons</taxon>
        <taxon>Gunneridae</taxon>
        <taxon>Pentapetalae</taxon>
        <taxon>asterids</taxon>
        <taxon>campanulids</taxon>
        <taxon>Apiales</taxon>
        <taxon>Apiaceae</taxon>
        <taxon>Apioideae</taxon>
        <taxon>Scandiceae</taxon>
        <taxon>Daucinae</taxon>
        <taxon>Daucus</taxon>
        <taxon>Daucus sect. Daucus</taxon>
    </lineage>
</organism>
<dbReference type="Gene3D" id="1.25.40.10">
    <property type="entry name" value="Tetratricopeptide repeat domain"/>
    <property type="match status" value="4"/>
</dbReference>
<dbReference type="InterPro" id="IPR002885">
    <property type="entry name" value="PPR_rpt"/>
</dbReference>
<evidence type="ECO:0000256" key="2">
    <source>
        <dbReference type="ARBA" id="ARBA00061659"/>
    </source>
</evidence>
<dbReference type="FunFam" id="1.25.40.10:FF:000344">
    <property type="entry name" value="Pentatricopeptide repeat-containing protein"/>
    <property type="match status" value="1"/>
</dbReference>
<feature type="repeat" description="PPR" evidence="3">
    <location>
        <begin position="298"/>
        <end position="332"/>
    </location>
</feature>
<dbReference type="FunFam" id="1.25.40.10:FF:001175">
    <property type="entry name" value="Pentatricopeptide repeat-containing protein At1g19720"/>
    <property type="match status" value="1"/>
</dbReference>
<protein>
    <recommendedName>
        <fullName evidence="6">Pentacotripeptide-repeat region of PRORP domain-containing protein</fullName>
    </recommendedName>
</protein>
<dbReference type="NCBIfam" id="TIGR00756">
    <property type="entry name" value="PPR"/>
    <property type="match status" value="6"/>
</dbReference>
<proteinExistence type="inferred from homology"/>
<evidence type="ECO:0000256" key="3">
    <source>
        <dbReference type="PROSITE-ProRule" id="PRU00708"/>
    </source>
</evidence>